<evidence type="ECO:0000313" key="2">
    <source>
        <dbReference type="EMBL" id="VAH96166.1"/>
    </source>
</evidence>
<proteinExistence type="predicted"/>
<accession>A0A9R0W489</accession>
<dbReference type="EMBL" id="LT934117">
    <property type="protein sequence ID" value="VAH96166.1"/>
    <property type="molecule type" value="Genomic_DNA"/>
</dbReference>
<dbReference type="PANTHER" id="PTHR46398:SF11">
    <property type="entry name" value="CALMODULIN-BINDING HEAT-SHOCK PROTEIN"/>
    <property type="match status" value="1"/>
</dbReference>
<protein>
    <recommendedName>
        <fullName evidence="4">Mono-/di-acylglycerol lipase N-terminal domain-containing protein</fullName>
    </recommendedName>
</protein>
<dbReference type="PANTHER" id="PTHR46398">
    <property type="entry name" value="ALPHA/BETA-HYDROLASES SUPERFAMILY PROTEIN"/>
    <property type="match status" value="1"/>
</dbReference>
<keyword evidence="3" id="KW-1185">Reference proteome</keyword>
<evidence type="ECO:0000313" key="3">
    <source>
        <dbReference type="Proteomes" id="UP000324705"/>
    </source>
</evidence>
<sequence length="219" mass="24772">MQCDYFLPALWVEAILKLGHLLFLGSLPCLLCLRCLKDTCIPEDAMLKDPRRLYAPGRIYHIVERKSFRCGRYPPVVKTAVPVDGRFEHVVLSCNATMDHAIVWIEREGQRALDLMLEKERAMAAPSNQRMERDETAVPREHVEEHKAALRRAATLSVSGMASIYGTFDDGPRPERSESFPPPASSRQQPRVSWNDLIEQVFDKDEGGQIVLRSPSPSS</sequence>
<dbReference type="AlphaFoldDB" id="A0A9R0W489"/>
<name>A0A9R0W489_TRITD</name>
<gene>
    <name evidence="2" type="ORF">TRITD_4Av1G204250</name>
</gene>
<evidence type="ECO:0008006" key="4">
    <source>
        <dbReference type="Google" id="ProtNLM"/>
    </source>
</evidence>
<organism evidence="2 3">
    <name type="scientific">Triticum turgidum subsp. durum</name>
    <name type="common">Durum wheat</name>
    <name type="synonym">Triticum durum</name>
    <dbReference type="NCBI Taxonomy" id="4567"/>
    <lineage>
        <taxon>Eukaryota</taxon>
        <taxon>Viridiplantae</taxon>
        <taxon>Streptophyta</taxon>
        <taxon>Embryophyta</taxon>
        <taxon>Tracheophyta</taxon>
        <taxon>Spermatophyta</taxon>
        <taxon>Magnoliopsida</taxon>
        <taxon>Liliopsida</taxon>
        <taxon>Poales</taxon>
        <taxon>Poaceae</taxon>
        <taxon>BOP clade</taxon>
        <taxon>Pooideae</taxon>
        <taxon>Triticodae</taxon>
        <taxon>Triticeae</taxon>
        <taxon>Triticinae</taxon>
        <taxon>Triticum</taxon>
    </lineage>
</organism>
<dbReference type="Gramene" id="TRITD4Av1G204250.1">
    <property type="protein sequence ID" value="TRITD4Av1G204250.1"/>
    <property type="gene ID" value="TRITD4Av1G204250"/>
</dbReference>
<dbReference type="Proteomes" id="UP000324705">
    <property type="component" value="Chromosome 4A"/>
</dbReference>
<feature type="region of interest" description="Disordered" evidence="1">
    <location>
        <begin position="165"/>
        <end position="194"/>
    </location>
</feature>
<evidence type="ECO:0000256" key="1">
    <source>
        <dbReference type="SAM" id="MobiDB-lite"/>
    </source>
</evidence>
<reference evidence="2 3" key="1">
    <citation type="submission" date="2017-09" db="EMBL/GenBank/DDBJ databases">
        <authorList>
            <consortium name="International Durum Wheat Genome Sequencing Consortium (IDWGSC)"/>
            <person name="Milanesi L."/>
        </authorList>
    </citation>
    <scope>NUCLEOTIDE SEQUENCE [LARGE SCALE GENOMIC DNA]</scope>
    <source>
        <strain evidence="3">cv. Svevo</strain>
    </source>
</reference>